<dbReference type="PANTHER" id="PTHR23513:SF6">
    <property type="entry name" value="MAJOR FACILITATOR SUPERFAMILY ASSOCIATED DOMAIN-CONTAINING PROTEIN"/>
    <property type="match status" value="1"/>
</dbReference>
<dbReference type="InterPro" id="IPR011701">
    <property type="entry name" value="MFS"/>
</dbReference>
<accession>A0A4R5UIM3</accession>
<evidence type="ECO:0000256" key="3">
    <source>
        <dbReference type="ARBA" id="ARBA00022692"/>
    </source>
</evidence>
<keyword evidence="2" id="KW-1003">Cell membrane</keyword>
<feature type="transmembrane region" description="Helical" evidence="6">
    <location>
        <begin position="71"/>
        <end position="91"/>
    </location>
</feature>
<keyword evidence="8" id="KW-1185">Reference proteome</keyword>
<dbReference type="CDD" id="cd06173">
    <property type="entry name" value="MFS_MefA_like"/>
    <property type="match status" value="1"/>
</dbReference>
<feature type="transmembrane region" description="Helical" evidence="6">
    <location>
        <begin position="231"/>
        <end position="251"/>
    </location>
</feature>
<comment type="caution">
    <text evidence="7">The sequence shown here is derived from an EMBL/GenBank/DDBJ whole genome shotgun (WGS) entry which is preliminary data.</text>
</comment>
<feature type="transmembrane region" description="Helical" evidence="6">
    <location>
        <begin position="263"/>
        <end position="282"/>
    </location>
</feature>
<keyword evidence="3 6" id="KW-0812">Transmembrane</keyword>
<dbReference type="OrthoDB" id="145388at2"/>
<feature type="transmembrane region" description="Helical" evidence="6">
    <location>
        <begin position="294"/>
        <end position="312"/>
    </location>
</feature>
<evidence type="ECO:0000256" key="5">
    <source>
        <dbReference type="ARBA" id="ARBA00023136"/>
    </source>
</evidence>
<dbReference type="EMBL" id="SMTL01000002">
    <property type="protein sequence ID" value="TDK36672.1"/>
    <property type="molecule type" value="Genomic_DNA"/>
</dbReference>
<name>A0A4R5UIM3_9HYPH</name>
<keyword evidence="4 6" id="KW-1133">Transmembrane helix</keyword>
<dbReference type="PANTHER" id="PTHR23513">
    <property type="entry name" value="INTEGRAL MEMBRANE EFFLUX PROTEIN-RELATED"/>
    <property type="match status" value="1"/>
</dbReference>
<evidence type="ECO:0000256" key="6">
    <source>
        <dbReference type="SAM" id="Phobius"/>
    </source>
</evidence>
<feature type="transmembrane region" description="Helical" evidence="6">
    <location>
        <begin position="184"/>
        <end position="202"/>
    </location>
</feature>
<evidence type="ECO:0000256" key="1">
    <source>
        <dbReference type="ARBA" id="ARBA00004651"/>
    </source>
</evidence>
<comment type="subcellular location">
    <subcellularLocation>
        <location evidence="1">Cell membrane</location>
        <topology evidence="1">Multi-pass membrane protein</topology>
    </subcellularLocation>
</comment>
<organism evidence="7 8">
    <name type="scientific">Rhizobium deserti</name>
    <dbReference type="NCBI Taxonomy" id="2547961"/>
    <lineage>
        <taxon>Bacteria</taxon>
        <taxon>Pseudomonadati</taxon>
        <taxon>Pseudomonadota</taxon>
        <taxon>Alphaproteobacteria</taxon>
        <taxon>Hyphomicrobiales</taxon>
        <taxon>Rhizobiaceae</taxon>
        <taxon>Rhizobium/Agrobacterium group</taxon>
        <taxon>Rhizobium</taxon>
    </lineage>
</organism>
<dbReference type="GO" id="GO:0022857">
    <property type="term" value="F:transmembrane transporter activity"/>
    <property type="evidence" value="ECO:0007669"/>
    <property type="project" value="InterPro"/>
</dbReference>
<protein>
    <submittedName>
        <fullName evidence="7">MFS transporter</fullName>
    </submittedName>
</protein>
<reference evidence="7 8" key="1">
    <citation type="submission" date="2019-03" db="EMBL/GenBank/DDBJ databases">
        <title>Rhizobium sp. nov., an bacterium isolated from biocrust in Mu Us Desert.</title>
        <authorList>
            <person name="Lixiong L."/>
        </authorList>
    </citation>
    <scope>NUCLEOTIDE SEQUENCE [LARGE SCALE GENOMIC DNA]</scope>
    <source>
        <strain evidence="7 8">SPY-1</strain>
    </source>
</reference>
<feature type="transmembrane region" description="Helical" evidence="6">
    <location>
        <begin position="387"/>
        <end position="407"/>
    </location>
</feature>
<proteinExistence type="predicted"/>
<dbReference type="SUPFAM" id="SSF103473">
    <property type="entry name" value="MFS general substrate transporter"/>
    <property type="match status" value="1"/>
</dbReference>
<evidence type="ECO:0000313" key="7">
    <source>
        <dbReference type="EMBL" id="TDK36672.1"/>
    </source>
</evidence>
<dbReference type="Gene3D" id="1.20.1250.20">
    <property type="entry name" value="MFS general substrate transporter like domains"/>
    <property type="match status" value="1"/>
</dbReference>
<dbReference type="AlphaFoldDB" id="A0A4R5UIM3"/>
<dbReference type="GO" id="GO:0005886">
    <property type="term" value="C:plasma membrane"/>
    <property type="evidence" value="ECO:0007669"/>
    <property type="project" value="UniProtKB-SubCell"/>
</dbReference>
<gene>
    <name evidence="7" type="ORF">E2F50_07030</name>
</gene>
<dbReference type="Proteomes" id="UP000295238">
    <property type="component" value="Unassembled WGS sequence"/>
</dbReference>
<dbReference type="RefSeq" id="WP_133315382.1">
    <property type="nucleotide sequence ID" value="NZ_SMTL01000002.1"/>
</dbReference>
<feature type="transmembrane region" description="Helical" evidence="6">
    <location>
        <begin position="103"/>
        <end position="126"/>
    </location>
</feature>
<sequence>MTFAPLARFITASGLTNLGDGIATIAWAWTASLMTRDPLLIAVVPVALRLPWAIFAVPAGIVTDRVDRRKLILLMDLVRALAFAAAGLAIWSSLPFPSPPEAGVATTLGFVALVAAALTVGAAEVFRDNAAQTMLPALVPHERLEAANGRLWSVELTSNALVGPPLGATILVGMGLSLPFAANAVLYAIAAVMIASMIGRFQPQRETRQSWRTELAEGIVFLRHAPLLRTLAWLTGWWNLFFQMVVIALVLHVQENLGLSSVSYGLVLAAGAVGGIIGGLCGEAVVRAIGPVRAAQWSLLASLPCIAAVAFARDAVSLGVVLALFEFAGLVWNTVSVSTRQRMIPDRLLGRVNSVYRLLAWGMMPLGLLLSGLIVRISGSVMTRDAALTAPFFVAAMGIGIVAIAGWRPLRNGLSQTPPDSH</sequence>
<dbReference type="InterPro" id="IPR036259">
    <property type="entry name" value="MFS_trans_sf"/>
</dbReference>
<feature type="transmembrane region" description="Helical" evidence="6">
    <location>
        <begin position="160"/>
        <end position="178"/>
    </location>
</feature>
<feature type="transmembrane region" description="Helical" evidence="6">
    <location>
        <begin position="355"/>
        <end position="375"/>
    </location>
</feature>
<evidence type="ECO:0000313" key="8">
    <source>
        <dbReference type="Proteomes" id="UP000295238"/>
    </source>
</evidence>
<evidence type="ECO:0000256" key="4">
    <source>
        <dbReference type="ARBA" id="ARBA00022989"/>
    </source>
</evidence>
<evidence type="ECO:0000256" key="2">
    <source>
        <dbReference type="ARBA" id="ARBA00022475"/>
    </source>
</evidence>
<feature type="transmembrane region" description="Helical" evidence="6">
    <location>
        <begin position="39"/>
        <end position="59"/>
    </location>
</feature>
<dbReference type="Pfam" id="PF07690">
    <property type="entry name" value="MFS_1"/>
    <property type="match status" value="1"/>
</dbReference>
<keyword evidence="5 6" id="KW-0472">Membrane</keyword>
<feature type="transmembrane region" description="Helical" evidence="6">
    <location>
        <begin position="318"/>
        <end position="335"/>
    </location>
</feature>